<sequence length="38" mass="4386">MMRCIRRLVGRSCDVSRGWCGDDVMYPEFFGAIVRCIS</sequence>
<protein>
    <submittedName>
        <fullName evidence="1">Uncharacterized protein</fullName>
    </submittedName>
</protein>
<dbReference type="EMBL" id="BEZZ01137331">
    <property type="protein sequence ID" value="GCC44597.1"/>
    <property type="molecule type" value="Genomic_DNA"/>
</dbReference>
<keyword evidence="2" id="KW-1185">Reference proteome</keyword>
<evidence type="ECO:0000313" key="2">
    <source>
        <dbReference type="Proteomes" id="UP000287033"/>
    </source>
</evidence>
<gene>
    <name evidence="1" type="ORF">chiPu_0028681</name>
</gene>
<name>A0A401TPL6_CHIPU</name>
<evidence type="ECO:0000313" key="1">
    <source>
        <dbReference type="EMBL" id="GCC44597.1"/>
    </source>
</evidence>
<feature type="non-terminal residue" evidence="1">
    <location>
        <position position="38"/>
    </location>
</feature>
<organism evidence="1 2">
    <name type="scientific">Chiloscyllium punctatum</name>
    <name type="common">Brownbanded bambooshark</name>
    <name type="synonym">Hemiscyllium punctatum</name>
    <dbReference type="NCBI Taxonomy" id="137246"/>
    <lineage>
        <taxon>Eukaryota</taxon>
        <taxon>Metazoa</taxon>
        <taxon>Chordata</taxon>
        <taxon>Craniata</taxon>
        <taxon>Vertebrata</taxon>
        <taxon>Chondrichthyes</taxon>
        <taxon>Elasmobranchii</taxon>
        <taxon>Galeomorphii</taxon>
        <taxon>Galeoidea</taxon>
        <taxon>Orectolobiformes</taxon>
        <taxon>Hemiscylliidae</taxon>
        <taxon>Chiloscyllium</taxon>
    </lineage>
</organism>
<accession>A0A401TPL6</accession>
<dbReference type="Proteomes" id="UP000287033">
    <property type="component" value="Unassembled WGS sequence"/>
</dbReference>
<comment type="caution">
    <text evidence="1">The sequence shown here is derived from an EMBL/GenBank/DDBJ whole genome shotgun (WGS) entry which is preliminary data.</text>
</comment>
<reference evidence="1 2" key="1">
    <citation type="journal article" date="2018" name="Nat. Ecol. Evol.">
        <title>Shark genomes provide insights into elasmobranch evolution and the origin of vertebrates.</title>
        <authorList>
            <person name="Hara Y"/>
            <person name="Yamaguchi K"/>
            <person name="Onimaru K"/>
            <person name="Kadota M"/>
            <person name="Koyanagi M"/>
            <person name="Keeley SD"/>
            <person name="Tatsumi K"/>
            <person name="Tanaka K"/>
            <person name="Motone F"/>
            <person name="Kageyama Y"/>
            <person name="Nozu R"/>
            <person name="Adachi N"/>
            <person name="Nishimura O"/>
            <person name="Nakagawa R"/>
            <person name="Tanegashima C"/>
            <person name="Kiyatake I"/>
            <person name="Matsumoto R"/>
            <person name="Murakumo K"/>
            <person name="Nishida K"/>
            <person name="Terakita A"/>
            <person name="Kuratani S"/>
            <person name="Sato K"/>
            <person name="Hyodo S Kuraku.S."/>
        </authorList>
    </citation>
    <scope>NUCLEOTIDE SEQUENCE [LARGE SCALE GENOMIC DNA]</scope>
</reference>
<proteinExistence type="predicted"/>
<dbReference type="AlphaFoldDB" id="A0A401TPL6"/>